<dbReference type="NCBIfam" id="TIGR02861">
    <property type="entry name" value="SASP_H"/>
    <property type="match status" value="1"/>
</dbReference>
<dbReference type="GO" id="GO:0030435">
    <property type="term" value="P:sporulation resulting in formation of a cellular spore"/>
    <property type="evidence" value="ECO:0007669"/>
    <property type="project" value="UniProtKB-KW"/>
</dbReference>
<keyword evidence="5" id="KW-1185">Reference proteome</keyword>
<protein>
    <submittedName>
        <fullName evidence="4">H-type small acid-soluble spore protein</fullName>
    </submittedName>
</protein>
<organism evidence="4 5">
    <name type="scientific">Gracilibacillus oryzae</name>
    <dbReference type="NCBI Taxonomy" id="1672701"/>
    <lineage>
        <taxon>Bacteria</taxon>
        <taxon>Bacillati</taxon>
        <taxon>Bacillota</taxon>
        <taxon>Bacilli</taxon>
        <taxon>Bacillales</taxon>
        <taxon>Bacillaceae</taxon>
        <taxon>Gracilibacillus</taxon>
    </lineage>
</organism>
<evidence type="ECO:0000313" key="4">
    <source>
        <dbReference type="EMBL" id="KAB8137783.1"/>
    </source>
</evidence>
<dbReference type="OrthoDB" id="2721675at2"/>
<dbReference type="Proteomes" id="UP000480246">
    <property type="component" value="Unassembled WGS sequence"/>
</dbReference>
<comment type="caution">
    <text evidence="4">The sequence shown here is derived from an EMBL/GenBank/DDBJ whole genome shotgun (WGS) entry which is preliminary data.</text>
</comment>
<accession>A0A7C8KT66</accession>
<comment type="similarity">
    <text evidence="2">Belongs to the SspH family.</text>
</comment>
<evidence type="ECO:0000256" key="2">
    <source>
        <dbReference type="ARBA" id="ARBA00006573"/>
    </source>
</evidence>
<dbReference type="RefSeq" id="WP_153402518.1">
    <property type="nucleotide sequence ID" value="NZ_ML762427.1"/>
</dbReference>
<dbReference type="Pfam" id="PF08141">
    <property type="entry name" value="SspH"/>
    <property type="match status" value="1"/>
</dbReference>
<evidence type="ECO:0000313" key="5">
    <source>
        <dbReference type="Proteomes" id="UP000480246"/>
    </source>
</evidence>
<name>A0A7C8KT66_9BACI</name>
<comment type="subcellular location">
    <subcellularLocation>
        <location evidence="1">Spore core</location>
    </subcellularLocation>
</comment>
<evidence type="ECO:0000256" key="3">
    <source>
        <dbReference type="ARBA" id="ARBA00022969"/>
    </source>
</evidence>
<dbReference type="GO" id="GO:0030436">
    <property type="term" value="P:asexual sporulation"/>
    <property type="evidence" value="ECO:0007669"/>
    <property type="project" value="InterPro"/>
</dbReference>
<sequence>MNIIRAKEITQDPNMKDVEYLGEKVYILSVDEESKKALVRYRENSDKTVEVDVRQLDEKSSEAGF</sequence>
<gene>
    <name evidence="4" type="ORF">F9U64_08225</name>
</gene>
<dbReference type="InterPro" id="IPR012610">
    <property type="entry name" value="SASP_SspH"/>
</dbReference>
<keyword evidence="3" id="KW-0749">Sporulation</keyword>
<dbReference type="AlphaFoldDB" id="A0A7C8KT66"/>
<dbReference type="GO" id="GO:0042601">
    <property type="term" value="C:endospore-forming forespore"/>
    <property type="evidence" value="ECO:0007669"/>
    <property type="project" value="InterPro"/>
</dbReference>
<dbReference type="EMBL" id="WEID01000036">
    <property type="protein sequence ID" value="KAB8137783.1"/>
    <property type="molecule type" value="Genomic_DNA"/>
</dbReference>
<proteinExistence type="inferred from homology"/>
<reference evidence="4 5" key="1">
    <citation type="submission" date="2019-10" db="EMBL/GenBank/DDBJ databases">
        <title>Gracilibacillus sp. nov. isolated from rice seeds.</title>
        <authorList>
            <person name="He S."/>
        </authorList>
    </citation>
    <scope>NUCLEOTIDE SEQUENCE [LARGE SCALE GENOMIC DNA]</scope>
    <source>
        <strain evidence="4 5">TD8</strain>
    </source>
</reference>
<evidence type="ECO:0000256" key="1">
    <source>
        <dbReference type="ARBA" id="ARBA00004288"/>
    </source>
</evidence>